<dbReference type="InterPro" id="IPR036864">
    <property type="entry name" value="Zn2-C6_fun-type_DNA-bd_sf"/>
</dbReference>
<evidence type="ECO:0000313" key="11">
    <source>
        <dbReference type="Proteomes" id="UP000193986"/>
    </source>
</evidence>
<dbReference type="SMART" id="SM00066">
    <property type="entry name" value="GAL4"/>
    <property type="match status" value="1"/>
</dbReference>
<feature type="compositionally biased region" description="Pro residues" evidence="8">
    <location>
        <begin position="152"/>
        <end position="161"/>
    </location>
</feature>
<keyword evidence="6" id="KW-0539">Nucleus</keyword>
<dbReference type="EMBL" id="MCFC01000006">
    <property type="protein sequence ID" value="ORY33509.1"/>
    <property type="molecule type" value="Genomic_DNA"/>
</dbReference>
<evidence type="ECO:0000259" key="9">
    <source>
        <dbReference type="PROSITE" id="PS00463"/>
    </source>
</evidence>
<dbReference type="InParanoid" id="A0A1Y2BFB2"/>
<feature type="region of interest" description="Disordered" evidence="8">
    <location>
        <begin position="336"/>
        <end position="450"/>
    </location>
</feature>
<dbReference type="CDD" id="cd00067">
    <property type="entry name" value="GAL4"/>
    <property type="match status" value="1"/>
</dbReference>
<dbReference type="PANTHER" id="PTHR47659">
    <property type="entry name" value="ZN(II)2CYS6 TRANSCRIPTION FACTOR (EUROFUNG)-RELATED"/>
    <property type="match status" value="1"/>
</dbReference>
<evidence type="ECO:0000256" key="8">
    <source>
        <dbReference type="SAM" id="MobiDB-lite"/>
    </source>
</evidence>
<dbReference type="Gene3D" id="3.30.450.20">
    <property type="entry name" value="PAS domain"/>
    <property type="match status" value="1"/>
</dbReference>
<feature type="compositionally biased region" description="Polar residues" evidence="8">
    <location>
        <begin position="102"/>
        <end position="112"/>
    </location>
</feature>
<dbReference type="PROSITE" id="PS00463">
    <property type="entry name" value="ZN2_CY6_FUNGAL_1"/>
    <property type="match status" value="1"/>
</dbReference>
<accession>A0A1Y2BFB2</accession>
<evidence type="ECO:0000256" key="7">
    <source>
        <dbReference type="ARBA" id="ARBA00040903"/>
    </source>
</evidence>
<name>A0A1Y2BFB2_9TREE</name>
<protein>
    <recommendedName>
        <fullName evidence="7">Transcription activator of gluconeogenesis ERT1</fullName>
    </recommendedName>
</protein>
<dbReference type="PANTHER" id="PTHR47659:SF4">
    <property type="entry name" value="ZN(II)2CYS6 TRANSCRIPTION FACTOR (EUROFUNG)"/>
    <property type="match status" value="1"/>
</dbReference>
<comment type="caution">
    <text evidence="10">The sequence shown here is derived from an EMBL/GenBank/DDBJ whole genome shotgun (WGS) entry which is preliminary data.</text>
</comment>
<feature type="compositionally biased region" description="Low complexity" evidence="8">
    <location>
        <begin position="336"/>
        <end position="353"/>
    </location>
</feature>
<dbReference type="GO" id="GO:0003677">
    <property type="term" value="F:DNA binding"/>
    <property type="evidence" value="ECO:0007669"/>
    <property type="project" value="UniProtKB-KW"/>
</dbReference>
<evidence type="ECO:0000256" key="6">
    <source>
        <dbReference type="ARBA" id="ARBA00023242"/>
    </source>
</evidence>
<feature type="compositionally biased region" description="Low complexity" evidence="8">
    <location>
        <begin position="399"/>
        <end position="410"/>
    </location>
</feature>
<sequence>MDTPAFDGPGARTILGEAGGSGSTSPTTAPGQNPPPRRVGGKSNVSAACGPCKRAHLACDVARPCKRCINMGKEELCEDVPHKKRGRPKVPKPMPEPYARSRPTTAESSTGGTRWRGVAPSTTTEATQSSGGSGGVGAGGSGGGGPSTIPYLAPPPDPSVSPSPQVFELFTTTDLKIIRVTTACYALTGFHPHEYVNSSLLDWIHPSAKYAVDAARHALPALSGGSNRATEAAMIRLANDDLRSPAEGMPEPYPNVDAHILRADGAYRFFNVRLHVGAGLGASLWRPETLEHAYLVISLLLQEPPRPPPTPITPLAGQSLPSFSSFAAAAEARPQAYYPQQPPTARSSVSSSSALPYPPRSHSPGSYFRPPMNAYPPPPPPPPPSAPNGAYLAAGDIGGPLPVRPGVPLGAYRQTSDPRIHAVAGPSHLGAAAGPPSSAHGDPSRRTWEL</sequence>
<reference evidence="10 11" key="1">
    <citation type="submission" date="2016-07" db="EMBL/GenBank/DDBJ databases">
        <title>Pervasive Adenine N6-methylation of Active Genes in Fungi.</title>
        <authorList>
            <consortium name="DOE Joint Genome Institute"/>
            <person name="Mondo S.J."/>
            <person name="Dannebaum R.O."/>
            <person name="Kuo R.C."/>
            <person name="Labutti K."/>
            <person name="Haridas S."/>
            <person name="Kuo A."/>
            <person name="Salamov A."/>
            <person name="Ahrendt S.R."/>
            <person name="Lipzen A."/>
            <person name="Sullivan W."/>
            <person name="Andreopoulos W.B."/>
            <person name="Clum A."/>
            <person name="Lindquist E."/>
            <person name="Daum C."/>
            <person name="Ramamoorthy G.K."/>
            <person name="Gryganskyi A."/>
            <person name="Culley D."/>
            <person name="Magnuson J.K."/>
            <person name="James T.Y."/>
            <person name="O'Malley M.A."/>
            <person name="Stajich J.E."/>
            <person name="Spatafora J.W."/>
            <person name="Visel A."/>
            <person name="Grigoriev I.V."/>
        </authorList>
    </citation>
    <scope>NUCLEOTIDE SEQUENCE [LARGE SCALE GENOMIC DNA]</scope>
    <source>
        <strain evidence="10 11">68-887.2</strain>
    </source>
</reference>
<dbReference type="Proteomes" id="UP000193986">
    <property type="component" value="Unassembled WGS sequence"/>
</dbReference>
<dbReference type="GO" id="GO:0008270">
    <property type="term" value="F:zinc ion binding"/>
    <property type="evidence" value="ECO:0007669"/>
    <property type="project" value="InterPro"/>
</dbReference>
<evidence type="ECO:0000256" key="1">
    <source>
        <dbReference type="ARBA" id="ARBA00022723"/>
    </source>
</evidence>
<dbReference type="AlphaFoldDB" id="A0A1Y2BFB2"/>
<keyword evidence="3" id="KW-0805">Transcription regulation</keyword>
<keyword evidence="1" id="KW-0479">Metal-binding</keyword>
<keyword evidence="5" id="KW-0804">Transcription</keyword>
<dbReference type="InterPro" id="IPR001138">
    <property type="entry name" value="Zn2Cys6_DnaBD"/>
</dbReference>
<gene>
    <name evidence="10" type="ORF">BCR39DRAFT_304495</name>
</gene>
<evidence type="ECO:0000313" key="10">
    <source>
        <dbReference type="EMBL" id="ORY33509.1"/>
    </source>
</evidence>
<keyword evidence="4" id="KW-0238">DNA-binding</keyword>
<feature type="domain" description="Zn(2)-C6 fungal-type" evidence="9">
    <location>
        <begin position="48"/>
        <end position="77"/>
    </location>
</feature>
<dbReference type="OrthoDB" id="411251at2759"/>
<evidence type="ECO:0000256" key="5">
    <source>
        <dbReference type="ARBA" id="ARBA00023163"/>
    </source>
</evidence>
<feature type="compositionally biased region" description="Pro residues" evidence="8">
    <location>
        <begin position="373"/>
        <end position="386"/>
    </location>
</feature>
<feature type="region of interest" description="Disordered" evidence="8">
    <location>
        <begin position="82"/>
        <end position="165"/>
    </location>
</feature>
<feature type="compositionally biased region" description="Gly residues" evidence="8">
    <location>
        <begin position="131"/>
        <end position="146"/>
    </location>
</feature>
<keyword evidence="11" id="KW-1185">Reference proteome</keyword>
<dbReference type="GO" id="GO:0000981">
    <property type="term" value="F:DNA-binding transcription factor activity, RNA polymerase II-specific"/>
    <property type="evidence" value="ECO:0007669"/>
    <property type="project" value="InterPro"/>
</dbReference>
<organism evidence="10 11">
    <name type="scientific">Naematelia encephala</name>
    <dbReference type="NCBI Taxonomy" id="71784"/>
    <lineage>
        <taxon>Eukaryota</taxon>
        <taxon>Fungi</taxon>
        <taxon>Dikarya</taxon>
        <taxon>Basidiomycota</taxon>
        <taxon>Agaricomycotina</taxon>
        <taxon>Tremellomycetes</taxon>
        <taxon>Tremellales</taxon>
        <taxon>Naemateliaceae</taxon>
        <taxon>Naematelia</taxon>
    </lineage>
</organism>
<dbReference type="SUPFAM" id="SSF57701">
    <property type="entry name" value="Zn2/Cys6 DNA-binding domain"/>
    <property type="match status" value="1"/>
</dbReference>
<evidence type="ECO:0000256" key="2">
    <source>
        <dbReference type="ARBA" id="ARBA00022833"/>
    </source>
</evidence>
<dbReference type="STRING" id="71784.A0A1Y2BFB2"/>
<evidence type="ECO:0000256" key="4">
    <source>
        <dbReference type="ARBA" id="ARBA00023125"/>
    </source>
</evidence>
<feature type="region of interest" description="Disordered" evidence="8">
    <location>
        <begin position="1"/>
        <end position="45"/>
    </location>
</feature>
<evidence type="ECO:0000256" key="3">
    <source>
        <dbReference type="ARBA" id="ARBA00023015"/>
    </source>
</evidence>
<feature type="compositionally biased region" description="Low complexity" evidence="8">
    <location>
        <begin position="424"/>
        <end position="441"/>
    </location>
</feature>
<proteinExistence type="predicted"/>
<keyword evidence="2" id="KW-0862">Zinc</keyword>
<dbReference type="InterPro" id="IPR050335">
    <property type="entry name" value="ERT1_acuK_gluconeogen_tf"/>
</dbReference>